<proteinExistence type="predicted"/>
<dbReference type="Gene3D" id="1.10.287.70">
    <property type="match status" value="1"/>
</dbReference>
<keyword evidence="5 8" id="KW-0472">Membrane</keyword>
<evidence type="ECO:0000256" key="4">
    <source>
        <dbReference type="ARBA" id="ARBA00022989"/>
    </source>
</evidence>
<accession>A0A0Q9XF49</accession>
<gene>
    <name evidence="10" type="primary">Dmoj\GI18170</name>
    <name evidence="10" type="ORF">Dmoj_GI18170</name>
</gene>
<dbReference type="EMBL" id="CH933807">
    <property type="protein sequence ID" value="KRG03716.1"/>
    <property type="molecule type" value="Genomic_DNA"/>
</dbReference>
<evidence type="ECO:0000256" key="1">
    <source>
        <dbReference type="ARBA" id="ARBA00004651"/>
    </source>
</evidence>
<keyword evidence="2" id="KW-1003">Cell membrane</keyword>
<dbReference type="PANTHER" id="PTHR42643:SF32">
    <property type="entry name" value="IONOTROPIC RECEPTOR 31A, ISOFORM C-RELATED"/>
    <property type="match status" value="1"/>
</dbReference>
<name>A0A0Q9XF49_DROMO</name>
<feature type="transmembrane region" description="Helical" evidence="8">
    <location>
        <begin position="427"/>
        <end position="447"/>
    </location>
</feature>
<dbReference type="InParanoid" id="A0A0Q9XF49"/>
<dbReference type="PANTHER" id="PTHR42643">
    <property type="entry name" value="IONOTROPIC RECEPTOR 20A-RELATED"/>
    <property type="match status" value="1"/>
</dbReference>
<evidence type="ECO:0000256" key="7">
    <source>
        <dbReference type="ARBA" id="ARBA00023180"/>
    </source>
</evidence>
<feature type="domain" description="Ionotropic receptor 75a N-terminal" evidence="9">
    <location>
        <begin position="25"/>
        <end position="213"/>
    </location>
</feature>
<evidence type="ECO:0000256" key="2">
    <source>
        <dbReference type="ARBA" id="ARBA00022475"/>
    </source>
</evidence>
<reference evidence="10 11" key="1">
    <citation type="journal article" date="2007" name="Nature">
        <title>Evolution of genes and genomes on the Drosophila phylogeny.</title>
        <authorList>
            <consortium name="Drosophila 12 Genomes Consortium"/>
            <person name="Clark A.G."/>
            <person name="Eisen M.B."/>
            <person name="Smith D.R."/>
            <person name="Bergman C.M."/>
            <person name="Oliver B."/>
            <person name="Markow T.A."/>
            <person name="Kaufman T.C."/>
            <person name="Kellis M."/>
            <person name="Gelbart W."/>
            <person name="Iyer V.N."/>
            <person name="Pollard D.A."/>
            <person name="Sackton T.B."/>
            <person name="Larracuente A.M."/>
            <person name="Singh N.D."/>
            <person name="Abad J.P."/>
            <person name="Abt D.N."/>
            <person name="Adryan B."/>
            <person name="Aguade M."/>
            <person name="Akashi H."/>
            <person name="Anderson W.W."/>
            <person name="Aquadro C.F."/>
            <person name="Ardell D.H."/>
            <person name="Arguello R."/>
            <person name="Artieri C.G."/>
            <person name="Barbash D.A."/>
            <person name="Barker D."/>
            <person name="Barsanti P."/>
            <person name="Batterham P."/>
            <person name="Batzoglou S."/>
            <person name="Begun D."/>
            <person name="Bhutkar A."/>
            <person name="Blanco E."/>
            <person name="Bosak S.A."/>
            <person name="Bradley R.K."/>
            <person name="Brand A.D."/>
            <person name="Brent M.R."/>
            <person name="Brooks A.N."/>
            <person name="Brown R.H."/>
            <person name="Butlin R.K."/>
            <person name="Caggese C."/>
            <person name="Calvi B.R."/>
            <person name="Bernardo de Carvalho A."/>
            <person name="Caspi A."/>
            <person name="Castrezana S."/>
            <person name="Celniker S.E."/>
            <person name="Chang J.L."/>
            <person name="Chapple C."/>
            <person name="Chatterji S."/>
            <person name="Chinwalla A."/>
            <person name="Civetta A."/>
            <person name="Clifton S.W."/>
            <person name="Comeron J.M."/>
            <person name="Costello J.C."/>
            <person name="Coyne J.A."/>
            <person name="Daub J."/>
            <person name="David R.G."/>
            <person name="Delcher A.L."/>
            <person name="Delehaunty K."/>
            <person name="Do C.B."/>
            <person name="Ebling H."/>
            <person name="Edwards K."/>
            <person name="Eickbush T."/>
            <person name="Evans J.D."/>
            <person name="Filipski A."/>
            <person name="Findeiss S."/>
            <person name="Freyhult E."/>
            <person name="Fulton L."/>
            <person name="Fulton R."/>
            <person name="Garcia A.C."/>
            <person name="Gardiner A."/>
            <person name="Garfield D.A."/>
            <person name="Garvin B.E."/>
            <person name="Gibson G."/>
            <person name="Gilbert D."/>
            <person name="Gnerre S."/>
            <person name="Godfrey J."/>
            <person name="Good R."/>
            <person name="Gotea V."/>
            <person name="Gravely B."/>
            <person name="Greenberg A.J."/>
            <person name="Griffiths-Jones S."/>
            <person name="Gross S."/>
            <person name="Guigo R."/>
            <person name="Gustafson E.A."/>
            <person name="Haerty W."/>
            <person name="Hahn M.W."/>
            <person name="Halligan D.L."/>
            <person name="Halpern A.L."/>
            <person name="Halter G.M."/>
            <person name="Han M.V."/>
            <person name="Heger A."/>
            <person name="Hillier L."/>
            <person name="Hinrichs A.S."/>
            <person name="Holmes I."/>
            <person name="Hoskins R.A."/>
            <person name="Hubisz M.J."/>
            <person name="Hultmark D."/>
            <person name="Huntley M.A."/>
            <person name="Jaffe D.B."/>
            <person name="Jagadeeshan S."/>
            <person name="Jeck W.R."/>
            <person name="Johnson J."/>
            <person name="Jones C.D."/>
            <person name="Jordan W.C."/>
            <person name="Karpen G.H."/>
            <person name="Kataoka E."/>
            <person name="Keightley P.D."/>
            <person name="Kheradpour P."/>
            <person name="Kirkness E.F."/>
            <person name="Koerich L.B."/>
            <person name="Kristiansen K."/>
            <person name="Kudrna D."/>
            <person name="Kulathinal R.J."/>
            <person name="Kumar S."/>
            <person name="Kwok R."/>
            <person name="Lander E."/>
            <person name="Langley C.H."/>
            <person name="Lapoint R."/>
            <person name="Lazzaro B.P."/>
            <person name="Lee S.J."/>
            <person name="Levesque L."/>
            <person name="Li R."/>
            <person name="Lin C.F."/>
            <person name="Lin M.F."/>
            <person name="Lindblad-Toh K."/>
            <person name="Llopart A."/>
            <person name="Long M."/>
            <person name="Low L."/>
            <person name="Lozovsky E."/>
            <person name="Lu J."/>
            <person name="Luo M."/>
            <person name="Machado C.A."/>
            <person name="Makalowski W."/>
            <person name="Marzo M."/>
            <person name="Matsuda M."/>
            <person name="Matzkin L."/>
            <person name="McAllister B."/>
            <person name="McBride C.S."/>
            <person name="McKernan B."/>
            <person name="McKernan K."/>
            <person name="Mendez-Lago M."/>
            <person name="Minx P."/>
            <person name="Mollenhauer M.U."/>
            <person name="Montooth K."/>
            <person name="Mount S.M."/>
            <person name="Mu X."/>
            <person name="Myers E."/>
            <person name="Negre B."/>
            <person name="Newfeld S."/>
            <person name="Nielsen R."/>
            <person name="Noor M.A."/>
            <person name="O'Grady P."/>
            <person name="Pachter L."/>
            <person name="Papaceit M."/>
            <person name="Parisi M.J."/>
            <person name="Parisi M."/>
            <person name="Parts L."/>
            <person name="Pedersen J.S."/>
            <person name="Pesole G."/>
            <person name="Phillippy A.M."/>
            <person name="Ponting C.P."/>
            <person name="Pop M."/>
            <person name="Porcelli D."/>
            <person name="Powell J.R."/>
            <person name="Prohaska S."/>
            <person name="Pruitt K."/>
            <person name="Puig M."/>
            <person name="Quesneville H."/>
            <person name="Ram K.R."/>
            <person name="Rand D."/>
            <person name="Rasmussen M.D."/>
            <person name="Reed L.K."/>
            <person name="Reenan R."/>
            <person name="Reily A."/>
            <person name="Remington K.A."/>
            <person name="Rieger T.T."/>
            <person name="Ritchie M.G."/>
            <person name="Robin C."/>
            <person name="Rogers Y.H."/>
            <person name="Rohde C."/>
            <person name="Rozas J."/>
            <person name="Rubenfield M.J."/>
            <person name="Ruiz A."/>
            <person name="Russo S."/>
            <person name="Salzberg S.L."/>
            <person name="Sanchez-Gracia A."/>
            <person name="Saranga D.J."/>
            <person name="Sato H."/>
            <person name="Schaeffer S.W."/>
            <person name="Schatz M.C."/>
            <person name="Schlenke T."/>
            <person name="Schwartz R."/>
            <person name="Segarra C."/>
            <person name="Singh R.S."/>
            <person name="Sirot L."/>
            <person name="Sirota M."/>
            <person name="Sisneros N.B."/>
            <person name="Smith C.D."/>
            <person name="Smith T.F."/>
            <person name="Spieth J."/>
            <person name="Stage D.E."/>
            <person name="Stark A."/>
            <person name="Stephan W."/>
            <person name="Strausberg R.L."/>
            <person name="Strempel S."/>
            <person name="Sturgill D."/>
            <person name="Sutton G."/>
            <person name="Sutton G.G."/>
            <person name="Tao W."/>
            <person name="Teichmann S."/>
            <person name="Tobari Y.N."/>
            <person name="Tomimura Y."/>
            <person name="Tsolas J.M."/>
            <person name="Valente V.L."/>
            <person name="Venter E."/>
            <person name="Venter J.C."/>
            <person name="Vicario S."/>
            <person name="Vieira F.G."/>
            <person name="Vilella A.J."/>
            <person name="Villasante A."/>
            <person name="Walenz B."/>
            <person name="Wang J."/>
            <person name="Wasserman M."/>
            <person name="Watts T."/>
            <person name="Wilson D."/>
            <person name="Wilson R.K."/>
            <person name="Wing R.A."/>
            <person name="Wolfner M.F."/>
            <person name="Wong A."/>
            <person name="Wong G.K."/>
            <person name="Wu C.I."/>
            <person name="Wu G."/>
            <person name="Yamamoto D."/>
            <person name="Yang H.P."/>
            <person name="Yang S.P."/>
            <person name="Yorke J.A."/>
            <person name="Yoshida K."/>
            <person name="Zdobnov E."/>
            <person name="Zhang P."/>
            <person name="Zhang Y."/>
            <person name="Zimin A.V."/>
            <person name="Baldwin J."/>
            <person name="Abdouelleil A."/>
            <person name="Abdulkadir J."/>
            <person name="Abebe A."/>
            <person name="Abera B."/>
            <person name="Abreu J."/>
            <person name="Acer S.C."/>
            <person name="Aftuck L."/>
            <person name="Alexander A."/>
            <person name="An P."/>
            <person name="Anderson E."/>
            <person name="Anderson S."/>
            <person name="Arachi H."/>
            <person name="Azer M."/>
            <person name="Bachantsang P."/>
            <person name="Barry A."/>
            <person name="Bayul T."/>
            <person name="Berlin A."/>
            <person name="Bessette D."/>
            <person name="Bloom T."/>
            <person name="Blye J."/>
            <person name="Boguslavskiy L."/>
            <person name="Bonnet C."/>
            <person name="Boukhgalter B."/>
            <person name="Bourzgui I."/>
            <person name="Brown A."/>
            <person name="Cahill P."/>
            <person name="Channer S."/>
            <person name="Cheshatsang Y."/>
            <person name="Chuda L."/>
            <person name="Citroen M."/>
            <person name="Collymore A."/>
            <person name="Cooke P."/>
            <person name="Costello M."/>
            <person name="D'Aco K."/>
            <person name="Daza R."/>
            <person name="De Haan G."/>
            <person name="DeGray S."/>
            <person name="DeMaso C."/>
            <person name="Dhargay N."/>
            <person name="Dooley K."/>
            <person name="Dooley E."/>
            <person name="Doricent M."/>
            <person name="Dorje P."/>
            <person name="Dorjee K."/>
            <person name="Dupes A."/>
            <person name="Elong R."/>
            <person name="Falk J."/>
            <person name="Farina A."/>
            <person name="Faro S."/>
            <person name="Ferguson D."/>
            <person name="Fisher S."/>
            <person name="Foley C.D."/>
            <person name="Franke A."/>
            <person name="Friedrich D."/>
            <person name="Gadbois L."/>
            <person name="Gearin G."/>
            <person name="Gearin C.R."/>
            <person name="Giannoukos G."/>
            <person name="Goode T."/>
            <person name="Graham J."/>
            <person name="Grandbois E."/>
            <person name="Grewal S."/>
            <person name="Gyaltsen K."/>
            <person name="Hafez N."/>
            <person name="Hagos B."/>
            <person name="Hall J."/>
            <person name="Henson C."/>
            <person name="Hollinger A."/>
            <person name="Honan T."/>
            <person name="Huard M.D."/>
            <person name="Hughes L."/>
            <person name="Hurhula B."/>
            <person name="Husby M.E."/>
            <person name="Kamat A."/>
            <person name="Kanga B."/>
            <person name="Kashin S."/>
            <person name="Khazanovich D."/>
            <person name="Kisner P."/>
            <person name="Lance K."/>
            <person name="Lara M."/>
            <person name="Lee W."/>
            <person name="Lennon N."/>
            <person name="Letendre F."/>
            <person name="LeVine R."/>
            <person name="Lipovsky A."/>
            <person name="Liu X."/>
            <person name="Liu J."/>
            <person name="Liu S."/>
            <person name="Lokyitsang T."/>
            <person name="Lokyitsang Y."/>
            <person name="Lubonja R."/>
            <person name="Lui A."/>
            <person name="MacDonald P."/>
            <person name="Magnisalis V."/>
            <person name="Maru K."/>
            <person name="Matthews C."/>
            <person name="McCusker W."/>
            <person name="McDonough S."/>
            <person name="Mehta T."/>
            <person name="Meldrim J."/>
            <person name="Meneus L."/>
            <person name="Mihai O."/>
            <person name="Mihalev A."/>
            <person name="Mihova T."/>
            <person name="Mittelman R."/>
            <person name="Mlenga V."/>
            <person name="Montmayeur A."/>
            <person name="Mulrain L."/>
            <person name="Navidi A."/>
            <person name="Naylor J."/>
            <person name="Negash T."/>
            <person name="Nguyen T."/>
            <person name="Nguyen N."/>
            <person name="Nicol R."/>
            <person name="Norbu C."/>
            <person name="Norbu N."/>
            <person name="Novod N."/>
            <person name="O'Neill B."/>
            <person name="Osman S."/>
            <person name="Markiewicz E."/>
            <person name="Oyono O.L."/>
            <person name="Patti C."/>
            <person name="Phunkhang P."/>
            <person name="Pierre F."/>
            <person name="Priest M."/>
            <person name="Raghuraman S."/>
            <person name="Rege F."/>
            <person name="Reyes R."/>
            <person name="Rise C."/>
            <person name="Rogov P."/>
            <person name="Ross K."/>
            <person name="Ryan E."/>
            <person name="Settipalli S."/>
            <person name="Shea T."/>
            <person name="Sherpa N."/>
            <person name="Shi L."/>
            <person name="Shih D."/>
            <person name="Sparrow T."/>
            <person name="Spaulding J."/>
            <person name="Stalker J."/>
            <person name="Stange-Thomann N."/>
            <person name="Stavropoulos S."/>
            <person name="Stone C."/>
            <person name="Strader C."/>
            <person name="Tesfaye S."/>
            <person name="Thomson T."/>
            <person name="Thoulutsang Y."/>
            <person name="Thoulutsang D."/>
            <person name="Topham K."/>
            <person name="Topping I."/>
            <person name="Tsamla T."/>
            <person name="Vassiliev H."/>
            <person name="Vo A."/>
            <person name="Wangchuk T."/>
            <person name="Wangdi T."/>
            <person name="Weiand M."/>
            <person name="Wilkinson J."/>
            <person name="Wilson A."/>
            <person name="Yadav S."/>
            <person name="Young G."/>
            <person name="Yu Q."/>
            <person name="Zembek L."/>
            <person name="Zhong D."/>
            <person name="Zimmer A."/>
            <person name="Zwirko Z."/>
            <person name="Jaffe D.B."/>
            <person name="Alvarez P."/>
            <person name="Brockman W."/>
            <person name="Butler J."/>
            <person name="Chin C."/>
            <person name="Gnerre S."/>
            <person name="Grabherr M."/>
            <person name="Kleber M."/>
            <person name="Mauceli E."/>
            <person name="MacCallum I."/>
        </authorList>
    </citation>
    <scope>NUCLEOTIDE SEQUENCE [LARGE SCALE GENOMIC DNA]</scope>
    <source>
        <strain evidence="11">Tucson 15081-1352.22</strain>
    </source>
</reference>
<dbReference type="AlphaFoldDB" id="A0A0Q9XF49"/>
<organism evidence="10 11">
    <name type="scientific">Drosophila mojavensis</name>
    <name type="common">Fruit fly</name>
    <dbReference type="NCBI Taxonomy" id="7230"/>
    <lineage>
        <taxon>Eukaryota</taxon>
        <taxon>Metazoa</taxon>
        <taxon>Ecdysozoa</taxon>
        <taxon>Arthropoda</taxon>
        <taxon>Hexapoda</taxon>
        <taxon>Insecta</taxon>
        <taxon>Pterygota</taxon>
        <taxon>Neoptera</taxon>
        <taxon>Endopterygota</taxon>
        <taxon>Diptera</taxon>
        <taxon>Brachycera</taxon>
        <taxon>Muscomorpha</taxon>
        <taxon>Ephydroidea</taxon>
        <taxon>Drosophilidae</taxon>
        <taxon>Drosophila</taxon>
    </lineage>
</organism>
<keyword evidence="11" id="KW-1185">Reference proteome</keyword>
<dbReference type="Proteomes" id="UP000009192">
    <property type="component" value="Unassembled WGS sequence"/>
</dbReference>
<dbReference type="GO" id="GO:0005886">
    <property type="term" value="C:plasma membrane"/>
    <property type="evidence" value="ECO:0007669"/>
    <property type="project" value="UniProtKB-SubCell"/>
</dbReference>
<evidence type="ECO:0000256" key="5">
    <source>
        <dbReference type="ARBA" id="ARBA00023136"/>
    </source>
</evidence>
<keyword evidence="3 8" id="KW-0812">Transmembrane</keyword>
<evidence type="ECO:0000256" key="3">
    <source>
        <dbReference type="ARBA" id="ARBA00022692"/>
    </source>
</evidence>
<evidence type="ECO:0000313" key="11">
    <source>
        <dbReference type="Proteomes" id="UP000009192"/>
    </source>
</evidence>
<evidence type="ECO:0000256" key="8">
    <source>
        <dbReference type="SAM" id="Phobius"/>
    </source>
</evidence>
<feature type="transmembrane region" description="Helical" evidence="8">
    <location>
        <begin position="345"/>
        <end position="366"/>
    </location>
</feature>
<comment type="subcellular location">
    <subcellularLocation>
        <location evidence="1">Cell membrane</location>
        <topology evidence="1">Multi-pass membrane protein</topology>
    </subcellularLocation>
</comment>
<dbReference type="InterPro" id="IPR057074">
    <property type="entry name" value="IR75A_N"/>
</dbReference>
<dbReference type="OrthoDB" id="7740483at2759"/>
<keyword evidence="4 8" id="KW-1133">Transmembrane helix</keyword>
<keyword evidence="6" id="KW-0675">Receptor</keyword>
<evidence type="ECO:0000313" key="10">
    <source>
        <dbReference type="EMBL" id="KRG03716.1"/>
    </source>
</evidence>
<feature type="transmembrane region" description="Helical" evidence="8">
    <location>
        <begin position="626"/>
        <end position="646"/>
    </location>
</feature>
<keyword evidence="7" id="KW-0325">Glycoprotein</keyword>
<evidence type="ECO:0000259" key="9">
    <source>
        <dbReference type="Pfam" id="PF24576"/>
    </source>
</evidence>
<dbReference type="InterPro" id="IPR052192">
    <property type="entry name" value="Insect_Ionotropic_Sensory_Rcpt"/>
</dbReference>
<protein>
    <submittedName>
        <fullName evidence="10">Uncharacterized protein, isoform B</fullName>
    </submittedName>
</protein>
<sequence>MHSSATRVVLTLVSIFSVTIFAMEGSVILDYTTRLVRTKQCIIFACSEHDMYFNVLALMAANQFVQPVHMNSSYDLVSILTRENYARTSVIVDTTCEGAPKLLKEASANRYFNKTYQWLLWGVEANITDLLPIDLDYVGPNAQLTYVNKTSDAYFLWDVHSKGRQLKSPLELRLIAKLSTELQKLVIINEIFDLQSIKYRSQFNGLTLRGASVIDQEDILTNQQIEAILSRPTKDAGVAAFIKYHYELLSMLRDLFNFTVNFRNSRGWAGRLGNTTFRLGLLGIIKRNEADIAASGAFNRINRFAEFDTIHQSWKFETAFLFRFTPDLDTRGKSGNFLAPFSRQVWLFTVATLIGINSIWLLLDYLSKRWHSQAMQCIEERIFNIRNSRNLSSHPAITNSHSKWTERILLTFGAVCQQGMEPIPRDIPSRSIVLTVFLFSVVMYNYYTSSVVGGLLSSSDLGPATVDEITNSPLKVSFEDIGYYKVLFKESSNPIVTRLISKKLSASRGPNEMGVYGQIEDAIPYLKRGGFAFHCEVVDAYPIIAELFDANEICDLREVSGLMEVEIMNWIVHKNSQYTELFRTAMCKAREVGLVERLLRQRQMKKPECQSLYTVYPVTITGVSSAFLTLLSGVLIALFALCLEIASVKWQIRRNRLSHRHGALALAHKHIHLNMLADVHI</sequence>
<evidence type="ECO:0000256" key="6">
    <source>
        <dbReference type="ARBA" id="ARBA00023170"/>
    </source>
</evidence>
<dbReference type="SUPFAM" id="SSF53850">
    <property type="entry name" value="Periplasmic binding protein-like II"/>
    <property type="match status" value="1"/>
</dbReference>
<dbReference type="FunCoup" id="A0A0Q9XF49">
    <property type="interactions" value="1"/>
</dbReference>
<dbReference type="Pfam" id="PF24576">
    <property type="entry name" value="IR75A_N"/>
    <property type="match status" value="1"/>
</dbReference>